<dbReference type="EMBL" id="QGKU01000063">
    <property type="protein sequence ID" value="PWR01048.1"/>
    <property type="molecule type" value="Genomic_DNA"/>
</dbReference>
<proteinExistence type="predicted"/>
<dbReference type="OrthoDB" id="7868433at2"/>
<evidence type="ECO:0000313" key="1">
    <source>
        <dbReference type="EMBL" id="PWR01048.1"/>
    </source>
</evidence>
<name>A0A2V2L6K1_9RHOB</name>
<reference evidence="1 2" key="1">
    <citation type="submission" date="2018-05" db="EMBL/GenBank/DDBJ databases">
        <title>Rhodobacteraceae gen. nov., sp. nov. isolated from sea water.</title>
        <authorList>
            <person name="Ren Y."/>
        </authorList>
    </citation>
    <scope>NUCLEOTIDE SEQUENCE [LARGE SCALE GENOMIC DNA]</scope>
    <source>
        <strain evidence="1 2">TG-679</strain>
    </source>
</reference>
<evidence type="ECO:0000313" key="2">
    <source>
        <dbReference type="Proteomes" id="UP000245680"/>
    </source>
</evidence>
<keyword evidence="2" id="KW-1185">Reference proteome</keyword>
<dbReference type="Proteomes" id="UP000245680">
    <property type="component" value="Unassembled WGS sequence"/>
</dbReference>
<dbReference type="RefSeq" id="WP_109813249.1">
    <property type="nucleotide sequence ID" value="NZ_QGKU01000063.1"/>
</dbReference>
<sequence length="248" mass="26375">MTLSVSWHPFVTVCFEDAVGNLLTGLTASPLPGTRERLARHALTFRDWPDRFTLYSRRYDARPDPLKGPISVRTRFAFALNPVSAEFSRLFEPDFDAARGPVLYVSNLTSAGGIRASGTALQQGAAVTAGDAVTLAGQTATIGVDLGGGAPDAVEAQMVPGGAVIDRMDVAAEPGAAEATITLTLEHAATPRLRAVSDPAGSLDRGIYADAEILARAPRGIVELFWETRQEAVPAPDGVVYRVVFDRR</sequence>
<dbReference type="AlphaFoldDB" id="A0A2V2L6K1"/>
<organism evidence="1 2">
    <name type="scientific">Meridianimarinicoccus roseus</name>
    <dbReference type="NCBI Taxonomy" id="2072018"/>
    <lineage>
        <taxon>Bacteria</taxon>
        <taxon>Pseudomonadati</taxon>
        <taxon>Pseudomonadota</taxon>
        <taxon>Alphaproteobacteria</taxon>
        <taxon>Rhodobacterales</taxon>
        <taxon>Paracoccaceae</taxon>
        <taxon>Meridianimarinicoccus</taxon>
    </lineage>
</organism>
<accession>A0A2V2L6K1</accession>
<protein>
    <submittedName>
        <fullName evidence="1">Uncharacterized protein</fullName>
    </submittedName>
</protein>
<comment type="caution">
    <text evidence="1">The sequence shown here is derived from an EMBL/GenBank/DDBJ whole genome shotgun (WGS) entry which is preliminary data.</text>
</comment>
<gene>
    <name evidence="1" type="ORF">DKT77_19140</name>
</gene>